<dbReference type="SMART" id="SM00644">
    <property type="entry name" value="Ami_2"/>
    <property type="match status" value="1"/>
</dbReference>
<dbReference type="GO" id="GO:0071555">
    <property type="term" value="P:cell wall organization"/>
    <property type="evidence" value="ECO:0007669"/>
    <property type="project" value="UniProtKB-KW"/>
</dbReference>
<dbReference type="STRING" id="624147.SAMN04487970_105226"/>
<dbReference type="InterPro" id="IPR051206">
    <property type="entry name" value="NAMLAA_amidase_2"/>
</dbReference>
<reference evidence="7" key="1">
    <citation type="submission" date="2016-10" db="EMBL/GenBank/DDBJ databases">
        <authorList>
            <person name="Varghese N."/>
            <person name="Submissions S."/>
        </authorList>
    </citation>
    <scope>NUCLEOTIDE SEQUENCE [LARGE SCALE GENOMIC DNA]</scope>
    <source>
        <strain evidence="7">CGMCC 1.8946</strain>
    </source>
</reference>
<evidence type="ECO:0000256" key="3">
    <source>
        <dbReference type="ARBA" id="ARBA00022801"/>
    </source>
</evidence>
<gene>
    <name evidence="6" type="ORF">SAMN04487970_105226</name>
</gene>
<evidence type="ECO:0000259" key="5">
    <source>
        <dbReference type="SMART" id="SM00644"/>
    </source>
</evidence>
<evidence type="ECO:0000313" key="6">
    <source>
        <dbReference type="EMBL" id="SCW80683.1"/>
    </source>
</evidence>
<accession>A0A1G4TGU9</accession>
<sequence length="232" mass="26173">MPGVRFMVAHDTGNPGSTAAGNVSYYERSRHVVSASAHLFVDDREIIECIPFLTGRPEKAWHVVYNTPIDNRMFGVDSNDYAGGVELCYGGKINLNEAYKRYVWVLAYACYRYGLNPATDITGHHILDPARKTDPVNALRLLGKTFRQFVDDVVAEYQECTNGEDEDDMAKPLVFENDWQWKQLGDALDGLHKKGLLSDYTWAEKAYKRQLTGAELAYLNMIVQARQAGVEI</sequence>
<protein>
    <recommendedName>
        <fullName evidence="2">N-acetylmuramoyl-L-alanine amidase</fullName>
        <ecNumber evidence="2">3.5.1.28</ecNumber>
    </recommendedName>
</protein>
<dbReference type="Gene3D" id="3.40.80.10">
    <property type="entry name" value="Peptidoglycan recognition protein-like"/>
    <property type="match status" value="1"/>
</dbReference>
<dbReference type="Proteomes" id="UP000198601">
    <property type="component" value="Unassembled WGS sequence"/>
</dbReference>
<dbReference type="InterPro" id="IPR002502">
    <property type="entry name" value="Amidase_domain"/>
</dbReference>
<dbReference type="AlphaFoldDB" id="A0A1G4TGU9"/>
<organism evidence="6 7">
    <name type="scientific">Paenibacillus tianmuensis</name>
    <dbReference type="NCBI Taxonomy" id="624147"/>
    <lineage>
        <taxon>Bacteria</taxon>
        <taxon>Bacillati</taxon>
        <taxon>Bacillota</taxon>
        <taxon>Bacilli</taxon>
        <taxon>Bacillales</taxon>
        <taxon>Paenibacillaceae</taxon>
        <taxon>Paenibacillus</taxon>
    </lineage>
</organism>
<dbReference type="SUPFAM" id="SSF55846">
    <property type="entry name" value="N-acetylmuramoyl-L-alanine amidase-like"/>
    <property type="match status" value="1"/>
</dbReference>
<evidence type="ECO:0000256" key="2">
    <source>
        <dbReference type="ARBA" id="ARBA00011901"/>
    </source>
</evidence>
<evidence type="ECO:0000256" key="4">
    <source>
        <dbReference type="ARBA" id="ARBA00023316"/>
    </source>
</evidence>
<dbReference type="Pfam" id="PF01510">
    <property type="entry name" value="Amidase_2"/>
    <property type="match status" value="1"/>
</dbReference>
<keyword evidence="3" id="KW-0378">Hydrolase</keyword>
<proteinExistence type="predicted"/>
<evidence type="ECO:0000313" key="7">
    <source>
        <dbReference type="Proteomes" id="UP000198601"/>
    </source>
</evidence>
<feature type="domain" description="N-acetylmuramoyl-L-alanine amidase" evidence="5">
    <location>
        <begin position="3"/>
        <end position="136"/>
    </location>
</feature>
<evidence type="ECO:0000256" key="1">
    <source>
        <dbReference type="ARBA" id="ARBA00001561"/>
    </source>
</evidence>
<dbReference type="CDD" id="cd06583">
    <property type="entry name" value="PGRP"/>
    <property type="match status" value="1"/>
</dbReference>
<keyword evidence="4" id="KW-0961">Cell wall biogenesis/degradation</keyword>
<dbReference type="GO" id="GO:0008745">
    <property type="term" value="F:N-acetylmuramoyl-L-alanine amidase activity"/>
    <property type="evidence" value="ECO:0007669"/>
    <property type="project" value="UniProtKB-EC"/>
</dbReference>
<dbReference type="EC" id="3.5.1.28" evidence="2"/>
<dbReference type="PANTHER" id="PTHR30417:SF1">
    <property type="entry name" value="N-ACETYLMURAMOYL-L-ALANINE AMIDASE AMID"/>
    <property type="match status" value="1"/>
</dbReference>
<dbReference type="GO" id="GO:0009254">
    <property type="term" value="P:peptidoglycan turnover"/>
    <property type="evidence" value="ECO:0007669"/>
    <property type="project" value="TreeGrafter"/>
</dbReference>
<dbReference type="RefSeq" id="WP_245719802.1">
    <property type="nucleotide sequence ID" value="NZ_FMTT01000052.1"/>
</dbReference>
<dbReference type="GO" id="GO:0009253">
    <property type="term" value="P:peptidoglycan catabolic process"/>
    <property type="evidence" value="ECO:0007669"/>
    <property type="project" value="InterPro"/>
</dbReference>
<dbReference type="EMBL" id="FMTT01000052">
    <property type="protein sequence ID" value="SCW80683.1"/>
    <property type="molecule type" value="Genomic_DNA"/>
</dbReference>
<name>A0A1G4TGU9_9BACL</name>
<dbReference type="InterPro" id="IPR036505">
    <property type="entry name" value="Amidase/PGRP_sf"/>
</dbReference>
<keyword evidence="7" id="KW-1185">Reference proteome</keyword>
<dbReference type="PANTHER" id="PTHR30417">
    <property type="entry name" value="N-ACETYLMURAMOYL-L-ALANINE AMIDASE AMID"/>
    <property type="match status" value="1"/>
</dbReference>
<comment type="catalytic activity">
    <reaction evidence="1">
        <text>Hydrolyzes the link between N-acetylmuramoyl residues and L-amino acid residues in certain cell-wall glycopeptides.</text>
        <dbReference type="EC" id="3.5.1.28"/>
    </reaction>
</comment>